<dbReference type="GO" id="GO:0008757">
    <property type="term" value="F:S-adenosylmethionine-dependent methyltransferase activity"/>
    <property type="evidence" value="ECO:0007669"/>
    <property type="project" value="InterPro"/>
</dbReference>
<proteinExistence type="predicted"/>
<name>A0A2I0ASL2_9ASPA</name>
<keyword evidence="3" id="KW-1185">Reference proteome</keyword>
<protein>
    <recommendedName>
        <fullName evidence="1">Methyltransferase type 11 domain-containing protein</fullName>
    </recommendedName>
</protein>
<accession>A0A2I0ASL2</accession>
<evidence type="ECO:0000313" key="3">
    <source>
        <dbReference type="Proteomes" id="UP000236161"/>
    </source>
</evidence>
<sequence>MADLYRDLNQTKLYAATRPTYPPELFRFIASKAPGRRLAWDVGTGSGHAAVALSELFDSVVATDSSPEQLSHAPSHLPNLRFVLTPISLSIPDVHRLVAPLGSVDLVTVATALHWLDAPALFAQARAVLRRPGGVLAAWCYGLDSEIDGGRVDEICRSVFTAAWGYIKKEVREMVDEGYGGLEFPFEAVEGVEEGTAPVRRFAAVKEMRAEDVVDLMKTGTGYQRARKAGVELLPEEVVAELKRAWGDDCEELKKVKFPLSLRIGRVGV</sequence>
<dbReference type="CDD" id="cd02440">
    <property type="entry name" value="AdoMet_MTases"/>
    <property type="match status" value="1"/>
</dbReference>
<dbReference type="PANTHER" id="PTHR45180:SF1">
    <property type="entry name" value="OS01G0307686 PROTEIN"/>
    <property type="match status" value="1"/>
</dbReference>
<dbReference type="SUPFAM" id="SSF53335">
    <property type="entry name" value="S-adenosyl-L-methionine-dependent methyltransferases"/>
    <property type="match status" value="1"/>
</dbReference>
<evidence type="ECO:0000259" key="1">
    <source>
        <dbReference type="Pfam" id="PF08241"/>
    </source>
</evidence>
<dbReference type="Pfam" id="PF08241">
    <property type="entry name" value="Methyltransf_11"/>
    <property type="match status" value="1"/>
</dbReference>
<dbReference type="InterPro" id="IPR013216">
    <property type="entry name" value="Methyltransf_11"/>
</dbReference>
<dbReference type="Gene3D" id="3.40.50.150">
    <property type="entry name" value="Vaccinia Virus protein VP39"/>
    <property type="match status" value="1"/>
</dbReference>
<dbReference type="InterPro" id="IPR029063">
    <property type="entry name" value="SAM-dependent_MTases_sf"/>
</dbReference>
<evidence type="ECO:0000313" key="2">
    <source>
        <dbReference type="EMBL" id="PKA58532.1"/>
    </source>
</evidence>
<organism evidence="2 3">
    <name type="scientific">Apostasia shenzhenica</name>
    <dbReference type="NCBI Taxonomy" id="1088818"/>
    <lineage>
        <taxon>Eukaryota</taxon>
        <taxon>Viridiplantae</taxon>
        <taxon>Streptophyta</taxon>
        <taxon>Embryophyta</taxon>
        <taxon>Tracheophyta</taxon>
        <taxon>Spermatophyta</taxon>
        <taxon>Magnoliopsida</taxon>
        <taxon>Liliopsida</taxon>
        <taxon>Asparagales</taxon>
        <taxon>Orchidaceae</taxon>
        <taxon>Apostasioideae</taxon>
        <taxon>Apostasia</taxon>
    </lineage>
</organism>
<dbReference type="OrthoDB" id="10027013at2759"/>
<reference evidence="2 3" key="1">
    <citation type="journal article" date="2017" name="Nature">
        <title>The Apostasia genome and the evolution of orchids.</title>
        <authorList>
            <person name="Zhang G.Q."/>
            <person name="Liu K.W."/>
            <person name="Li Z."/>
            <person name="Lohaus R."/>
            <person name="Hsiao Y.Y."/>
            <person name="Niu S.C."/>
            <person name="Wang J.Y."/>
            <person name="Lin Y.C."/>
            <person name="Xu Q."/>
            <person name="Chen L.J."/>
            <person name="Yoshida K."/>
            <person name="Fujiwara S."/>
            <person name="Wang Z.W."/>
            <person name="Zhang Y.Q."/>
            <person name="Mitsuda N."/>
            <person name="Wang M."/>
            <person name="Liu G.H."/>
            <person name="Pecoraro L."/>
            <person name="Huang H.X."/>
            <person name="Xiao X.J."/>
            <person name="Lin M."/>
            <person name="Wu X.Y."/>
            <person name="Wu W.L."/>
            <person name="Chen Y.Y."/>
            <person name="Chang S.B."/>
            <person name="Sakamoto S."/>
            <person name="Ohme-Takagi M."/>
            <person name="Yagi M."/>
            <person name="Zeng S.J."/>
            <person name="Shen C.Y."/>
            <person name="Yeh C.M."/>
            <person name="Luo Y.B."/>
            <person name="Tsai W.C."/>
            <person name="Van de Peer Y."/>
            <person name="Liu Z.J."/>
        </authorList>
    </citation>
    <scope>NUCLEOTIDE SEQUENCE [LARGE SCALE GENOMIC DNA]</scope>
    <source>
        <strain evidence="3">cv. Shenzhen</strain>
        <tissue evidence="2">Stem</tissue>
    </source>
</reference>
<dbReference type="Proteomes" id="UP000236161">
    <property type="component" value="Unassembled WGS sequence"/>
</dbReference>
<dbReference type="PANTHER" id="PTHR45180">
    <property type="entry name" value="OS01G0307686 PROTEIN"/>
    <property type="match status" value="1"/>
</dbReference>
<dbReference type="EMBL" id="KZ451951">
    <property type="protein sequence ID" value="PKA58532.1"/>
    <property type="molecule type" value="Genomic_DNA"/>
</dbReference>
<dbReference type="STRING" id="1088818.A0A2I0ASL2"/>
<feature type="domain" description="Methyltransferase type 11" evidence="1">
    <location>
        <begin position="41"/>
        <end position="137"/>
    </location>
</feature>
<dbReference type="AlphaFoldDB" id="A0A2I0ASL2"/>
<gene>
    <name evidence="2" type="ORF">AXF42_Ash008819</name>
</gene>